<evidence type="ECO:0000313" key="4">
    <source>
        <dbReference type="Proteomes" id="UP000199679"/>
    </source>
</evidence>
<evidence type="ECO:0000313" key="3">
    <source>
        <dbReference type="EMBL" id="SDS56786.1"/>
    </source>
</evidence>
<dbReference type="OrthoDB" id="9792992at2"/>
<dbReference type="InterPro" id="IPR050640">
    <property type="entry name" value="Bact_2-comp_sensor_kinase"/>
</dbReference>
<dbReference type="GO" id="GO:0016020">
    <property type="term" value="C:membrane"/>
    <property type="evidence" value="ECO:0007669"/>
    <property type="project" value="InterPro"/>
</dbReference>
<keyword evidence="3" id="KW-0418">Kinase</keyword>
<dbReference type="SUPFAM" id="SSF55874">
    <property type="entry name" value="ATPase domain of HSP90 chaperone/DNA topoisomerase II/histidine kinase"/>
    <property type="match status" value="1"/>
</dbReference>
<dbReference type="Pfam" id="PF06580">
    <property type="entry name" value="His_kinase"/>
    <property type="match status" value="1"/>
</dbReference>
<dbReference type="EMBL" id="LT629740">
    <property type="protein sequence ID" value="SDS56786.1"/>
    <property type="molecule type" value="Genomic_DNA"/>
</dbReference>
<feature type="domain" description="Signal transduction histidine kinase internal region" evidence="2">
    <location>
        <begin position="165"/>
        <end position="244"/>
    </location>
</feature>
<reference evidence="3 4" key="1">
    <citation type="submission" date="2016-10" db="EMBL/GenBank/DDBJ databases">
        <authorList>
            <person name="de Groot N.N."/>
        </authorList>
    </citation>
    <scope>NUCLEOTIDE SEQUENCE [LARGE SCALE GENOMIC DNA]</scope>
    <source>
        <strain evidence="3 4">MP1X4</strain>
    </source>
</reference>
<feature type="transmembrane region" description="Helical" evidence="1">
    <location>
        <begin position="123"/>
        <end position="145"/>
    </location>
</feature>
<dbReference type="InterPro" id="IPR010559">
    <property type="entry name" value="Sig_transdc_His_kin_internal"/>
</dbReference>
<dbReference type="PANTHER" id="PTHR34220:SF7">
    <property type="entry name" value="SENSOR HISTIDINE KINASE YPDA"/>
    <property type="match status" value="1"/>
</dbReference>
<dbReference type="InterPro" id="IPR036890">
    <property type="entry name" value="HATPase_C_sf"/>
</dbReference>
<feature type="transmembrane region" description="Helical" evidence="1">
    <location>
        <begin position="78"/>
        <end position="103"/>
    </location>
</feature>
<gene>
    <name evidence="3" type="ORF">SAMN05216490_1393</name>
</gene>
<protein>
    <submittedName>
        <fullName evidence="3">Histidine kinase</fullName>
    </submittedName>
</protein>
<dbReference type="GO" id="GO:0000155">
    <property type="term" value="F:phosphorelay sensor kinase activity"/>
    <property type="evidence" value="ECO:0007669"/>
    <property type="project" value="InterPro"/>
</dbReference>
<dbReference type="AlphaFoldDB" id="A0A1H1T9U2"/>
<proteinExistence type="predicted"/>
<name>A0A1H1T9U2_MUCMA</name>
<sequence length="357" mass="41483">MNKRILRHIVFWVTYFIINTLFEFSWIQSFIPKSNHEDILIQAVLTNLIILPSKLLFTYFVFYFSIPKAFNKTLNSNVNIIVTILVFVASIFLHRVLATFLLVENPAFTNQVKLTYDNMFTVSQLFASMLDLGFICGVAIVIKLFRMQIDNLSREKDLSKEKLETELKFLKNQINPHFLFNTLNNIYALARKKSDLAPVIIMKLSKLLRFMLYEAEKSHVPISEEIRVLEDYVEVEKVRFSKRLHITFTQDIDNQNQAITPLILLPFIENAFKHGPGEMLADTFIDINIMLDNGYLLFVVINSKEAKECESSDRKIGLSNVRRQLELMYTEFKLDIENLSDTFKINLSINLNKSAAV</sequence>
<evidence type="ECO:0000256" key="1">
    <source>
        <dbReference type="SAM" id="Phobius"/>
    </source>
</evidence>
<dbReference type="RefSeq" id="WP_091370636.1">
    <property type="nucleotide sequence ID" value="NZ_LT629740.1"/>
</dbReference>
<feature type="transmembrane region" description="Helical" evidence="1">
    <location>
        <begin position="9"/>
        <end position="27"/>
    </location>
</feature>
<dbReference type="Gene3D" id="3.30.565.10">
    <property type="entry name" value="Histidine kinase-like ATPase, C-terminal domain"/>
    <property type="match status" value="1"/>
</dbReference>
<evidence type="ECO:0000259" key="2">
    <source>
        <dbReference type="Pfam" id="PF06580"/>
    </source>
</evidence>
<keyword evidence="1" id="KW-0812">Transmembrane</keyword>
<keyword evidence="1" id="KW-0472">Membrane</keyword>
<accession>A0A1H1T9U2</accession>
<feature type="transmembrane region" description="Helical" evidence="1">
    <location>
        <begin position="39"/>
        <end position="66"/>
    </location>
</feature>
<dbReference type="PANTHER" id="PTHR34220">
    <property type="entry name" value="SENSOR HISTIDINE KINASE YPDA"/>
    <property type="match status" value="1"/>
</dbReference>
<keyword evidence="4" id="KW-1185">Reference proteome</keyword>
<keyword evidence="3" id="KW-0808">Transferase</keyword>
<organism evidence="3 4">
    <name type="scientific">Mucilaginibacter mallensis</name>
    <dbReference type="NCBI Taxonomy" id="652787"/>
    <lineage>
        <taxon>Bacteria</taxon>
        <taxon>Pseudomonadati</taxon>
        <taxon>Bacteroidota</taxon>
        <taxon>Sphingobacteriia</taxon>
        <taxon>Sphingobacteriales</taxon>
        <taxon>Sphingobacteriaceae</taxon>
        <taxon>Mucilaginibacter</taxon>
    </lineage>
</organism>
<dbReference type="Proteomes" id="UP000199679">
    <property type="component" value="Chromosome I"/>
</dbReference>
<keyword evidence="1" id="KW-1133">Transmembrane helix</keyword>
<dbReference type="STRING" id="652787.SAMN05216490_1393"/>